<accession>Q9SFX9</accession>
<keyword evidence="1" id="KW-0812">Transmembrane</keyword>
<organism evidence="2">
    <name type="scientific">Arabidopsis thaliana</name>
    <name type="common">Mouse-ear cress</name>
    <dbReference type="NCBI Taxonomy" id="3702"/>
    <lineage>
        <taxon>Eukaryota</taxon>
        <taxon>Viridiplantae</taxon>
        <taxon>Streptophyta</taxon>
        <taxon>Embryophyta</taxon>
        <taxon>Tracheophyta</taxon>
        <taxon>Spermatophyta</taxon>
        <taxon>Magnoliopsida</taxon>
        <taxon>eudicotyledons</taxon>
        <taxon>Gunneridae</taxon>
        <taxon>Pentapetalae</taxon>
        <taxon>rosids</taxon>
        <taxon>malvids</taxon>
        <taxon>Brassicales</taxon>
        <taxon>Brassicaceae</taxon>
        <taxon>Camelineae</taxon>
        <taxon>Arabidopsis</taxon>
    </lineage>
</organism>
<reference evidence="2" key="3">
    <citation type="submission" date="2000-10" db="EMBL/GenBank/DDBJ databases">
        <authorList>
            <person name="Chao Q."/>
            <person name="Brooks S."/>
            <person name="Buehler E."/>
            <person name="Johnson-Hopson C."/>
            <person name="Khan S."/>
            <person name="Kim C."/>
            <person name="Shinn P."/>
            <person name="Altafi H."/>
            <person name="Bei B."/>
            <person name="Chin C."/>
            <person name="Chiou J."/>
            <person name="Choi E."/>
            <person name="Conn L."/>
            <person name="Conway A."/>
            <person name="Gonzalez A."/>
            <person name="Hansen N."/>
            <person name="Howing B."/>
            <person name="Koo T."/>
            <person name="Lam B."/>
            <person name="Lee J."/>
            <person name="Lenz C."/>
            <person name="Li J."/>
            <person name="Liu A."/>
            <person name="Liu J."/>
            <person name="Liu S."/>
            <person name="Mukharsky N."/>
            <person name="Nguyen M."/>
            <person name="Palm C."/>
            <person name="Pham P."/>
            <person name="Sakano H."/>
            <person name="Schwartz J."/>
            <person name="Southwick A."/>
            <person name="Thaveri A."/>
            <person name="Toriumi M."/>
            <person name="Vaysberg M."/>
            <person name="Yu G."/>
            <person name="Davis R."/>
            <person name="Federspiel N."/>
            <person name="Theologis A."/>
            <person name="Ecker J."/>
        </authorList>
    </citation>
    <scope>NUCLEOTIDE SEQUENCE</scope>
</reference>
<dbReference type="AlphaFoldDB" id="Q9SFX9"/>
<keyword evidence="1" id="KW-0472">Membrane</keyword>
<protein>
    <submittedName>
        <fullName evidence="2">T22C5.25</fullName>
    </submittedName>
</protein>
<evidence type="ECO:0000313" key="2">
    <source>
        <dbReference type="EMBL" id="AAF24953.1"/>
    </source>
</evidence>
<sequence>MWTFTKTYTTTYTATLACAILYICAGNAHMGGVYLRLFGSNHYALESEDARDICEEVLEDIKKYGNTLKYTYANSFSFPECVDVSTPECAEVCYIRSRLFNNLCNQLNALTPNIALYMKPYCSTYMPYKQTSTQPSVRERNEYFVDVHGAIMRGTQEFV</sequence>
<name>Q9SFX9_ARATH</name>
<proteinExistence type="predicted"/>
<reference evidence="2" key="1">
    <citation type="submission" date="1999-12" db="EMBL/GenBank/DDBJ databases">
        <title>Genomic sequence for Arabidopsis thaliana BAC T22C5 from chromosome I.</title>
        <authorList>
            <person name="Chao Q."/>
            <person name="Brooks S."/>
            <person name="Buehler E."/>
            <person name="Johnson-Hopson C."/>
            <person name="Khan S."/>
            <person name="Kim C."/>
            <person name="Shinn P."/>
            <person name="Altafi H."/>
            <person name="Bei Q."/>
            <person name="Chin C."/>
            <person name="Chiou J."/>
            <person name="Choi E."/>
            <person name="Conn L."/>
            <person name="Conway A."/>
            <person name="Gonzales A."/>
            <person name="Hansen N."/>
            <person name="Howng B."/>
            <person name="Koo T."/>
            <person name="Lam B."/>
            <person name="Lee J."/>
            <person name="Lenz C."/>
            <person name="Li J."/>
            <person name="Liu A."/>
            <person name="Liu K."/>
            <person name="Liu S."/>
            <person name="Mukharsky N."/>
            <person name="Nguyen M."/>
            <person name="Palm C."/>
            <person name="Pham P."/>
            <person name="Sakano H."/>
            <person name="Schwartz J."/>
            <person name="Southwick A."/>
            <person name="Thaveri A."/>
            <person name="Toriumi M."/>
            <person name="Vaysberg M."/>
            <person name="Yu G."/>
            <person name="Federspiel N.A."/>
            <person name="Theologis A."/>
            <person name="Ecker J.R."/>
        </authorList>
    </citation>
    <scope>NUCLEOTIDE SEQUENCE</scope>
</reference>
<dbReference type="PROSITE" id="PS51257">
    <property type="entry name" value="PROKAR_LIPOPROTEIN"/>
    <property type="match status" value="1"/>
</dbReference>
<keyword evidence="1" id="KW-1133">Transmembrane helix</keyword>
<dbReference type="EMBL" id="AC012375">
    <property type="protein sequence ID" value="AAF24953.1"/>
    <property type="molecule type" value="Genomic_DNA"/>
</dbReference>
<reference key="2">
    <citation type="journal article" date="2000" name="Nature">
        <title>Sequence and analysis of chromosome 1 of the plant Arabidopsis thaliana.</title>
        <authorList>
            <person name="Theologis A."/>
            <person name="Ecker J.R."/>
            <person name="Palm C.J."/>
            <person name="Federspiel N.A."/>
            <person name="Kaul S."/>
            <person name="White O."/>
            <person name="Alonso J."/>
            <person name="Altafi H."/>
            <person name="Araujo R."/>
            <person name="Bowman C.L."/>
            <person name="Brooks S.Y."/>
            <person name="Buehler E."/>
            <person name="Chan A."/>
            <person name="Chao Q."/>
            <person name="Chen H."/>
            <person name="Cheuk R.F."/>
            <person name="Chin C.W."/>
            <person name="Chung M.K."/>
            <person name="Conn L."/>
            <person name="Conway A.B."/>
            <person name="Conway A.R."/>
            <person name="Creasy T.H."/>
            <person name="Dewar K."/>
            <person name="Dunn P."/>
            <person name="Etgu P."/>
            <person name="Feldblyum T.V."/>
            <person name="Feng J."/>
            <person name="Fong B."/>
            <person name="Fujii C.Y."/>
            <person name="Gill J.E."/>
            <person name="Goldsmith A.D."/>
            <person name="Haas B."/>
            <person name="Hansen N.F."/>
            <person name="Hughes B."/>
            <person name="Huizar L."/>
            <person name="Hunter J.L."/>
            <person name="Jenkins J."/>
            <person name="Johnson-Hopson C."/>
            <person name="Khan S."/>
            <person name="Khaykin E."/>
            <person name="Kim C.J."/>
            <person name="Koo H.L."/>
            <person name="Kremenetskaia I."/>
            <person name="Kurtz D.B."/>
            <person name="Kwan A."/>
            <person name="Lam B."/>
            <person name="Langin-Hooper S."/>
            <person name="Lee A."/>
            <person name="Lee J.M."/>
            <person name="Lenz C.A."/>
            <person name="Li J.H."/>
            <person name="Li Y."/>
            <person name="Lin X."/>
            <person name="Liu S.X."/>
            <person name="Liu Z.A."/>
            <person name="Luros J.S."/>
            <person name="Maiti R."/>
            <person name="Marziali A."/>
            <person name="Militscher J."/>
            <person name="Miranda M."/>
            <person name="Nguyen M."/>
            <person name="Nierman W.C."/>
            <person name="Osborne B.I."/>
            <person name="Pai G."/>
            <person name="Peterson J."/>
            <person name="Pham P.K."/>
            <person name="Rizzo M."/>
            <person name="Rooney T."/>
            <person name="Rowley D."/>
            <person name="Sakano H."/>
            <person name="Salzberg S.L."/>
            <person name="Schwartz J.R."/>
            <person name="Shinn P."/>
            <person name="Southwick A.M."/>
            <person name="Sun H."/>
            <person name="Tallon L.J."/>
            <person name="Tambunga G."/>
            <person name="Toriumi M.J."/>
            <person name="Town C.D."/>
            <person name="Utterback T."/>
            <person name="Van Aken S."/>
            <person name="Vaysberg M."/>
            <person name="Vysotskaia V.S."/>
            <person name="Walker M."/>
            <person name="Wu D."/>
            <person name="Yu G."/>
            <person name="Fraser C.M."/>
            <person name="Venter J.C."/>
            <person name="Davis R.W."/>
        </authorList>
    </citation>
    <scope>NUCLEOTIDE SEQUENCE [LARGE SCALE GENOMIC DNA]</scope>
    <source>
        <strain>cv. Columbia</strain>
    </source>
</reference>
<feature type="transmembrane region" description="Helical" evidence="1">
    <location>
        <begin position="12"/>
        <end position="35"/>
    </location>
</feature>
<evidence type="ECO:0000256" key="1">
    <source>
        <dbReference type="SAM" id="Phobius"/>
    </source>
</evidence>